<reference evidence="4" key="1">
    <citation type="submission" date="2016-10" db="EMBL/GenBank/DDBJ databases">
        <authorList>
            <person name="Varghese N."/>
            <person name="Submissions S."/>
        </authorList>
    </citation>
    <scope>NUCLEOTIDE SEQUENCE [LARGE SCALE GENOMIC DNA]</scope>
    <source>
        <strain evidence="4">JCM 18195</strain>
    </source>
</reference>
<keyword evidence="4" id="KW-1185">Reference proteome</keyword>
<gene>
    <name evidence="3" type="ORF">SAMN05216229_11637</name>
</gene>
<feature type="signal peptide" evidence="2">
    <location>
        <begin position="1"/>
        <end position="19"/>
    </location>
</feature>
<name>A0A1I5XGI7_9GAMM</name>
<dbReference type="NCBIfam" id="TIGR03759">
    <property type="entry name" value="conj_TIGR03759"/>
    <property type="match status" value="1"/>
</dbReference>
<dbReference type="AlphaFoldDB" id="A0A1I5XGI7"/>
<dbReference type="EMBL" id="FOXM01000016">
    <property type="protein sequence ID" value="SFQ30787.1"/>
    <property type="molecule type" value="Genomic_DNA"/>
</dbReference>
<dbReference type="InterPro" id="IPR022293">
    <property type="entry name" value="Integrating-conj_element"/>
</dbReference>
<dbReference type="RefSeq" id="WP_092433761.1">
    <property type="nucleotide sequence ID" value="NZ_FOXM01000016.1"/>
</dbReference>
<evidence type="ECO:0000313" key="4">
    <source>
        <dbReference type="Proteomes" id="UP000243084"/>
    </source>
</evidence>
<proteinExistence type="predicted"/>
<evidence type="ECO:0000256" key="2">
    <source>
        <dbReference type="SAM" id="SignalP"/>
    </source>
</evidence>
<feature type="coiled-coil region" evidence="1">
    <location>
        <begin position="83"/>
        <end position="110"/>
    </location>
</feature>
<keyword evidence="2" id="KW-0732">Signal</keyword>
<keyword evidence="1" id="KW-0175">Coiled coil</keyword>
<protein>
    <submittedName>
        <fullName evidence="3">Integrating conjugative element protein, PFL_4693 family</fullName>
    </submittedName>
</protein>
<evidence type="ECO:0000256" key="1">
    <source>
        <dbReference type="SAM" id="Coils"/>
    </source>
</evidence>
<organism evidence="3 4">
    <name type="scientific">Geopseudomonas sagittaria</name>
    <dbReference type="NCBI Taxonomy" id="1135990"/>
    <lineage>
        <taxon>Bacteria</taxon>
        <taxon>Pseudomonadati</taxon>
        <taxon>Pseudomonadota</taxon>
        <taxon>Gammaproteobacteria</taxon>
        <taxon>Pseudomonadales</taxon>
        <taxon>Pseudomonadaceae</taxon>
        <taxon>Geopseudomonas</taxon>
    </lineage>
</organism>
<evidence type="ECO:0000313" key="3">
    <source>
        <dbReference type="EMBL" id="SFQ30787.1"/>
    </source>
</evidence>
<accession>A0A1I5XGI7</accession>
<feature type="chain" id="PRO_5017279846" evidence="2">
    <location>
        <begin position="20"/>
        <end position="233"/>
    </location>
</feature>
<sequence>MKPVAALALLLLSSAQLQATPESRTSVTTSSLATLTRESLEQAKIWGLSEQEWSRFREIQAGPRGYWSPGLDPLTTLGVEARSDAERQRYAELQVRLEAQRAERELAYQNAYADAWARLYPGQLPIRGLSDAPRASPATPRLALFAASDCAACLNRVRQLQASDTPFDLYLIDSQGDDRRIRDWARQAGLEPERVQRRQITLNHGQEPWARLGSQGTLPASFRQVNGQWQRLD</sequence>
<dbReference type="OrthoDB" id="8442378at2"/>
<dbReference type="Proteomes" id="UP000243084">
    <property type="component" value="Unassembled WGS sequence"/>
</dbReference>